<evidence type="ECO:0000313" key="2">
    <source>
        <dbReference type="EMBL" id="KII61980.1"/>
    </source>
</evidence>
<dbReference type="GO" id="GO:0005737">
    <property type="term" value="C:cytoplasm"/>
    <property type="evidence" value="ECO:0007669"/>
    <property type="project" value="TreeGrafter"/>
</dbReference>
<keyword evidence="3" id="KW-1185">Reference proteome</keyword>
<comment type="caution">
    <text evidence="2">The sequence shown here is derived from an EMBL/GenBank/DDBJ whole genome shotgun (WGS) entry which is preliminary data.</text>
</comment>
<gene>
    <name evidence="2" type="ORF">RF11_12685</name>
</gene>
<evidence type="ECO:0000313" key="3">
    <source>
        <dbReference type="Proteomes" id="UP000031668"/>
    </source>
</evidence>
<reference evidence="2 3" key="1">
    <citation type="journal article" date="2014" name="Genome Biol. Evol.">
        <title>The genome of the myxosporean Thelohanellus kitauei shows adaptations to nutrient acquisition within its fish host.</title>
        <authorList>
            <person name="Yang Y."/>
            <person name="Xiong J."/>
            <person name="Zhou Z."/>
            <person name="Huo F."/>
            <person name="Miao W."/>
            <person name="Ran C."/>
            <person name="Liu Y."/>
            <person name="Zhang J."/>
            <person name="Feng J."/>
            <person name="Wang M."/>
            <person name="Wang M."/>
            <person name="Wang L."/>
            <person name="Yao B."/>
        </authorList>
    </citation>
    <scope>NUCLEOTIDE SEQUENCE [LARGE SCALE GENOMIC DNA]</scope>
    <source>
        <strain evidence="2">Wuqing</strain>
    </source>
</reference>
<organism evidence="2 3">
    <name type="scientific">Thelohanellus kitauei</name>
    <name type="common">Myxosporean</name>
    <dbReference type="NCBI Taxonomy" id="669202"/>
    <lineage>
        <taxon>Eukaryota</taxon>
        <taxon>Metazoa</taxon>
        <taxon>Cnidaria</taxon>
        <taxon>Myxozoa</taxon>
        <taxon>Myxosporea</taxon>
        <taxon>Bivalvulida</taxon>
        <taxon>Platysporina</taxon>
        <taxon>Myxobolidae</taxon>
        <taxon>Thelohanellus</taxon>
    </lineage>
</organism>
<dbReference type="GO" id="GO:0001786">
    <property type="term" value="F:phosphatidylserine binding"/>
    <property type="evidence" value="ECO:0007669"/>
    <property type="project" value="TreeGrafter"/>
</dbReference>
<dbReference type="Proteomes" id="UP000031668">
    <property type="component" value="Unassembled WGS sequence"/>
</dbReference>
<dbReference type="OrthoDB" id="5983647at2759"/>
<dbReference type="GO" id="GO:0005544">
    <property type="term" value="F:calcium-dependent phospholipid binding"/>
    <property type="evidence" value="ECO:0007669"/>
    <property type="project" value="InterPro"/>
</dbReference>
<dbReference type="PANTHER" id="PTHR10502">
    <property type="entry name" value="ANNEXIN"/>
    <property type="match status" value="1"/>
</dbReference>
<evidence type="ECO:0000256" key="1">
    <source>
        <dbReference type="ARBA" id="ARBA00007831"/>
    </source>
</evidence>
<dbReference type="AlphaFoldDB" id="A0A0C2M4K8"/>
<proteinExistence type="inferred from homology"/>
<dbReference type="EMBL" id="JWZT01005162">
    <property type="protein sequence ID" value="KII61980.1"/>
    <property type="molecule type" value="Genomic_DNA"/>
</dbReference>
<dbReference type="Gene3D" id="1.10.220.10">
    <property type="entry name" value="Annexin"/>
    <property type="match status" value="1"/>
</dbReference>
<dbReference type="PANTHER" id="PTHR10502:SF102">
    <property type="entry name" value="ANNEXIN B11"/>
    <property type="match status" value="1"/>
</dbReference>
<sequence>MPLQVAVEAIKNCAGAFNKDEQSLYNVLARSTSQFREQIKMEFERTHRKDLVSEFKFKYSDESRYFAHCLLYTGSELDAFILNKAMNPRDSGGPSFSEIGRQLEELKKVYVLFTKGSFVKISASDNLIPIFAKSSIPHILALAESFEKRKYFEGYRGEYEATLKSICEFIVNQHSYFAEFLKKNIEAGIIEAVIIVACTRCEYDLSSISNCYASKYGTHLCQDISNRFGRTHPAIVEGIHMLMGIK</sequence>
<dbReference type="GO" id="GO:0005509">
    <property type="term" value="F:calcium ion binding"/>
    <property type="evidence" value="ECO:0007669"/>
    <property type="project" value="InterPro"/>
</dbReference>
<protein>
    <submittedName>
        <fullName evidence="2">Annexin A7</fullName>
    </submittedName>
</protein>
<dbReference type="SUPFAM" id="SSF47874">
    <property type="entry name" value="Annexin"/>
    <property type="match status" value="1"/>
</dbReference>
<comment type="similarity">
    <text evidence="1">Belongs to the annexin family.</text>
</comment>
<accession>A0A0C2M4K8</accession>
<dbReference type="GO" id="GO:0005886">
    <property type="term" value="C:plasma membrane"/>
    <property type="evidence" value="ECO:0007669"/>
    <property type="project" value="TreeGrafter"/>
</dbReference>
<name>A0A0C2M4K8_THEKT</name>
<dbReference type="InterPro" id="IPR037104">
    <property type="entry name" value="Annexin_sf"/>
</dbReference>